<comment type="caution">
    <text evidence="2">The sequence shown here is derived from an EMBL/GenBank/DDBJ whole genome shotgun (WGS) entry which is preliminary data.</text>
</comment>
<proteinExistence type="predicted"/>
<dbReference type="Proteomes" id="UP001501407">
    <property type="component" value="Unassembled WGS sequence"/>
</dbReference>
<feature type="compositionally biased region" description="Low complexity" evidence="1">
    <location>
        <begin position="213"/>
        <end position="229"/>
    </location>
</feature>
<dbReference type="Pfam" id="PF13830">
    <property type="entry name" value="DUF4192"/>
    <property type="match status" value="1"/>
</dbReference>
<feature type="compositionally biased region" description="Basic residues" evidence="1">
    <location>
        <begin position="203"/>
        <end position="212"/>
    </location>
</feature>
<dbReference type="InterPro" id="IPR025447">
    <property type="entry name" value="DUF4192"/>
</dbReference>
<dbReference type="RefSeq" id="WP_194414836.1">
    <property type="nucleotide sequence ID" value="NZ_BAABKZ010000002.1"/>
</dbReference>
<feature type="compositionally biased region" description="Basic and acidic residues" evidence="1">
    <location>
        <begin position="276"/>
        <end position="287"/>
    </location>
</feature>
<accession>A0ABP9M7H6</accession>
<protein>
    <recommendedName>
        <fullName evidence="4">DUF4192 family protein</fullName>
    </recommendedName>
</protein>
<feature type="region of interest" description="Disordered" evidence="1">
    <location>
        <begin position="137"/>
        <end position="161"/>
    </location>
</feature>
<feature type="region of interest" description="Disordered" evidence="1">
    <location>
        <begin position="188"/>
        <end position="289"/>
    </location>
</feature>
<evidence type="ECO:0008006" key="4">
    <source>
        <dbReference type="Google" id="ProtNLM"/>
    </source>
</evidence>
<evidence type="ECO:0000313" key="2">
    <source>
        <dbReference type="EMBL" id="GAA5091953.1"/>
    </source>
</evidence>
<organism evidence="2 3">
    <name type="scientific">Microbacterium yannicii</name>
    <dbReference type="NCBI Taxonomy" id="671622"/>
    <lineage>
        <taxon>Bacteria</taxon>
        <taxon>Bacillati</taxon>
        <taxon>Actinomycetota</taxon>
        <taxon>Actinomycetes</taxon>
        <taxon>Micrococcales</taxon>
        <taxon>Microbacteriaceae</taxon>
        <taxon>Microbacterium</taxon>
    </lineage>
</organism>
<evidence type="ECO:0000313" key="3">
    <source>
        <dbReference type="Proteomes" id="UP001501407"/>
    </source>
</evidence>
<dbReference type="EMBL" id="BAABKZ010000002">
    <property type="protein sequence ID" value="GAA5091953.1"/>
    <property type="molecule type" value="Genomic_DNA"/>
</dbReference>
<feature type="compositionally biased region" description="Low complexity" evidence="1">
    <location>
        <begin position="144"/>
        <end position="155"/>
    </location>
</feature>
<reference evidence="3" key="1">
    <citation type="journal article" date="2019" name="Int. J. Syst. Evol. Microbiol.">
        <title>The Global Catalogue of Microorganisms (GCM) 10K type strain sequencing project: providing services to taxonomists for standard genome sequencing and annotation.</title>
        <authorList>
            <consortium name="The Broad Institute Genomics Platform"/>
            <consortium name="The Broad Institute Genome Sequencing Center for Infectious Disease"/>
            <person name="Wu L."/>
            <person name="Ma J."/>
        </authorList>
    </citation>
    <scope>NUCLEOTIDE SEQUENCE [LARGE SCALE GENOMIC DNA]</scope>
    <source>
        <strain evidence="3">JCM 18959</strain>
    </source>
</reference>
<sequence>MTPTVVKAADAAQFLSVVPRMLGYHPTRSLVVIPFHGGSSLGAMRFDLPEGDGESLDRTAATVTGMACRLPEADAIAAIAYTDARFHDDGRMPHFELFAALERRADACGLRVTDLLCVAADGWGSFLDEDRPAAGRPLDELTWVGPDDVPAPDGDQATGAELPACSAEERAQVAKAMTALGEAVSVLCGPDADSGTAGGSGRSVRRPRRAAPRRNASSPASASPRASAAPDHDRDSFGRPVARPVARPTSGAVTGISPRTRASDLGPVPAPVSGAVEHEASDSEASSRVDPQALATVCRLDDLPRFFEDALSGQLAAGDVYGMAALVWCLARPALRDVALVQWSGNLAQGDEAFDAQLRWEAGEEYPAHLAMRMWGEGEQPQVSRLEAALALSRHAAALSPRASQPGALAMCAWLSWALGRSTHAAAYAERACEIEPEHGLSQIVLSFVGAGHLPDWAFRRANGR</sequence>
<keyword evidence="3" id="KW-1185">Reference proteome</keyword>
<gene>
    <name evidence="2" type="ORF">GCM10025760_19850</name>
</gene>
<name>A0ABP9M7H6_9MICO</name>
<evidence type="ECO:0000256" key="1">
    <source>
        <dbReference type="SAM" id="MobiDB-lite"/>
    </source>
</evidence>